<dbReference type="AlphaFoldDB" id="A0AA42C827"/>
<evidence type="ECO:0000256" key="2">
    <source>
        <dbReference type="SAM" id="Phobius"/>
    </source>
</evidence>
<evidence type="ECO:0000256" key="1">
    <source>
        <dbReference type="SAM" id="MobiDB-lite"/>
    </source>
</evidence>
<keyword evidence="4" id="KW-1185">Reference proteome</keyword>
<feature type="compositionally biased region" description="Acidic residues" evidence="1">
    <location>
        <begin position="51"/>
        <end position="68"/>
    </location>
</feature>
<feature type="transmembrane region" description="Helical" evidence="2">
    <location>
        <begin position="12"/>
        <end position="32"/>
    </location>
</feature>
<dbReference type="Proteomes" id="UP001163821">
    <property type="component" value="Unassembled WGS sequence"/>
</dbReference>
<evidence type="ECO:0000313" key="4">
    <source>
        <dbReference type="Proteomes" id="UP001163821"/>
    </source>
</evidence>
<gene>
    <name evidence="3" type="ORF">N2K84_05880</name>
</gene>
<keyword evidence="2" id="KW-0472">Membrane</keyword>
<accession>A0AA42C827</accession>
<comment type="caution">
    <text evidence="3">The sequence shown here is derived from an EMBL/GenBank/DDBJ whole genome shotgun (WGS) entry which is preliminary data.</text>
</comment>
<dbReference type="EMBL" id="JAPAAF010000005">
    <property type="protein sequence ID" value="MCW0482251.1"/>
    <property type="molecule type" value="Genomic_DNA"/>
</dbReference>
<keyword evidence="2" id="KW-0812">Transmembrane</keyword>
<proteinExistence type="predicted"/>
<dbReference type="RefSeq" id="WP_282590857.1">
    <property type="nucleotide sequence ID" value="NZ_JAPAAF010000005.1"/>
</dbReference>
<sequence length="241" mass="27113">MKKLTTLYKDHIYGVMGTLIFHILLVSSFLLADVNLKGELKEEPVIIDFSDVEDDLPEIPQEEQEDENTPAREDQLSTTTRSNRAVNDAAAKDPFFDETYRQEMEAAQKLVSDVNNQLSKKIPEIKQFEMPEETTEGVHPDSIRNTIYSGESNIHYSLENRYHLRLPVPVYLAQGGGTITVDIWVATSGKVVRAEVRPAGKINDQMLPEYARQAALRTIFNANQAAPSPQKGTITYTFVAQ</sequence>
<organism evidence="3 4">
    <name type="scientific">Gaoshiqia sediminis</name>
    <dbReference type="NCBI Taxonomy" id="2986998"/>
    <lineage>
        <taxon>Bacteria</taxon>
        <taxon>Pseudomonadati</taxon>
        <taxon>Bacteroidota</taxon>
        <taxon>Bacteroidia</taxon>
        <taxon>Marinilabiliales</taxon>
        <taxon>Prolixibacteraceae</taxon>
        <taxon>Gaoshiqia</taxon>
    </lineage>
</organism>
<reference evidence="3" key="1">
    <citation type="submission" date="2022-10" db="EMBL/GenBank/DDBJ databases">
        <title>Gaoshiqiia sediminis gen. nov., sp. nov., isolated from coastal sediment.</title>
        <authorList>
            <person name="Yu W.X."/>
            <person name="Mu D.S."/>
            <person name="Du J.Z."/>
            <person name="Liang Y.Q."/>
        </authorList>
    </citation>
    <scope>NUCLEOTIDE SEQUENCE</scope>
    <source>
        <strain evidence="3">A06</strain>
    </source>
</reference>
<feature type="region of interest" description="Disordered" evidence="1">
    <location>
        <begin position="51"/>
        <end position="84"/>
    </location>
</feature>
<keyword evidence="2" id="KW-1133">Transmembrane helix</keyword>
<name>A0AA42C827_9BACT</name>
<protein>
    <submittedName>
        <fullName evidence="3">Energy transducer TonB</fullName>
    </submittedName>
</protein>
<evidence type="ECO:0000313" key="3">
    <source>
        <dbReference type="EMBL" id="MCW0482251.1"/>
    </source>
</evidence>